<sequence length="90" mass="10378">MTESQQLGSFHYNFEQRSKEWLLSSTILYDDDPYPRQRGCFHHRLADGFVAAWACLCGLVVEGEELWVFVRGRRVVGRAKKGEQMQARGA</sequence>
<evidence type="ECO:0000313" key="1">
    <source>
        <dbReference type="EMBL" id="RRT45800.1"/>
    </source>
</evidence>
<dbReference type="AlphaFoldDB" id="A0A426Y2I1"/>
<evidence type="ECO:0000313" key="2">
    <source>
        <dbReference type="Proteomes" id="UP000287651"/>
    </source>
</evidence>
<proteinExistence type="predicted"/>
<reference evidence="1 2" key="1">
    <citation type="journal article" date="2014" name="Agronomy (Basel)">
        <title>A Draft Genome Sequence for Ensete ventricosum, the Drought-Tolerant Tree Against Hunger.</title>
        <authorList>
            <person name="Harrison J."/>
            <person name="Moore K.A."/>
            <person name="Paszkiewicz K."/>
            <person name="Jones T."/>
            <person name="Grant M."/>
            <person name="Ambacheew D."/>
            <person name="Muzemil S."/>
            <person name="Studholme D.J."/>
        </authorList>
    </citation>
    <scope>NUCLEOTIDE SEQUENCE [LARGE SCALE GENOMIC DNA]</scope>
</reference>
<comment type="caution">
    <text evidence="1">The sequence shown here is derived from an EMBL/GenBank/DDBJ whole genome shotgun (WGS) entry which is preliminary data.</text>
</comment>
<organism evidence="1 2">
    <name type="scientific">Ensete ventricosum</name>
    <name type="common">Abyssinian banana</name>
    <name type="synonym">Musa ensete</name>
    <dbReference type="NCBI Taxonomy" id="4639"/>
    <lineage>
        <taxon>Eukaryota</taxon>
        <taxon>Viridiplantae</taxon>
        <taxon>Streptophyta</taxon>
        <taxon>Embryophyta</taxon>
        <taxon>Tracheophyta</taxon>
        <taxon>Spermatophyta</taxon>
        <taxon>Magnoliopsida</taxon>
        <taxon>Liliopsida</taxon>
        <taxon>Zingiberales</taxon>
        <taxon>Musaceae</taxon>
        <taxon>Ensete</taxon>
    </lineage>
</organism>
<gene>
    <name evidence="1" type="ORF">B296_00050448</name>
</gene>
<dbReference type="Proteomes" id="UP000287651">
    <property type="component" value="Unassembled WGS sequence"/>
</dbReference>
<name>A0A426Y2I1_ENSVE</name>
<accession>A0A426Y2I1</accession>
<protein>
    <submittedName>
        <fullName evidence="1">Uncharacterized protein</fullName>
    </submittedName>
</protein>
<dbReference type="EMBL" id="AMZH03015594">
    <property type="protein sequence ID" value="RRT45800.1"/>
    <property type="molecule type" value="Genomic_DNA"/>
</dbReference>